<dbReference type="EMBL" id="BK014927">
    <property type="protein sequence ID" value="DAD83037.1"/>
    <property type="molecule type" value="Genomic_DNA"/>
</dbReference>
<dbReference type="Pfam" id="PF13443">
    <property type="entry name" value="HTH_26"/>
    <property type="match status" value="1"/>
</dbReference>
<reference evidence="2" key="1">
    <citation type="journal article" date="2021" name="Proc. Natl. Acad. Sci. U.S.A.">
        <title>A Catalog of Tens of Thousands of Viruses from Human Metagenomes Reveals Hidden Associations with Chronic Diseases.</title>
        <authorList>
            <person name="Tisza M.J."/>
            <person name="Buck C.B."/>
        </authorList>
    </citation>
    <scope>NUCLEOTIDE SEQUENCE</scope>
    <source>
        <strain evidence="2">Ct1Jx6</strain>
    </source>
</reference>
<feature type="domain" description="HTH cro/C1-type" evidence="1">
    <location>
        <begin position="14"/>
        <end position="68"/>
    </location>
</feature>
<dbReference type="Gene3D" id="1.10.260.40">
    <property type="entry name" value="lambda repressor-like DNA-binding domains"/>
    <property type="match status" value="1"/>
</dbReference>
<sequence>MSDLGNKEVFSENLRYYMAIKNKDRSEVCRDLNIKYTTFTDWYNGNKYPRIDKIELLADYFGIQKSDLIEKHDHEDEQRKFVENAKVALFGGSGEVTDAMWQEVINFAKYVKEREMKKDENK</sequence>
<dbReference type="InterPro" id="IPR001387">
    <property type="entry name" value="Cro/C1-type_HTH"/>
</dbReference>
<dbReference type="SUPFAM" id="SSF47413">
    <property type="entry name" value="lambda repressor-like DNA-binding domains"/>
    <property type="match status" value="1"/>
</dbReference>
<organism evidence="2">
    <name type="scientific">Caudovirales sp. ct1Jx6</name>
    <dbReference type="NCBI Taxonomy" id="2826765"/>
    <lineage>
        <taxon>Viruses</taxon>
        <taxon>Duplodnaviria</taxon>
        <taxon>Heunggongvirae</taxon>
        <taxon>Uroviricota</taxon>
        <taxon>Caudoviricetes</taxon>
    </lineage>
</organism>
<name>A0A8S5ML26_9CAUD</name>
<proteinExistence type="predicted"/>
<dbReference type="InterPro" id="IPR010982">
    <property type="entry name" value="Lambda_DNA-bd_dom_sf"/>
</dbReference>
<evidence type="ECO:0000259" key="1">
    <source>
        <dbReference type="PROSITE" id="PS50943"/>
    </source>
</evidence>
<protein>
    <submittedName>
        <fullName evidence="2">Repressor protein CI</fullName>
    </submittedName>
</protein>
<dbReference type="CDD" id="cd00093">
    <property type="entry name" value="HTH_XRE"/>
    <property type="match status" value="1"/>
</dbReference>
<dbReference type="PROSITE" id="PS50943">
    <property type="entry name" value="HTH_CROC1"/>
    <property type="match status" value="1"/>
</dbReference>
<dbReference type="GO" id="GO:0003677">
    <property type="term" value="F:DNA binding"/>
    <property type="evidence" value="ECO:0007669"/>
    <property type="project" value="InterPro"/>
</dbReference>
<accession>A0A8S5ML26</accession>
<evidence type="ECO:0000313" key="2">
    <source>
        <dbReference type="EMBL" id="DAD83037.1"/>
    </source>
</evidence>